<evidence type="ECO:0000313" key="6">
    <source>
        <dbReference type="EMBL" id="OCO84166.1"/>
    </source>
</evidence>
<sequence length="650" mass="73262">MAQRDNLYRRPSGIYVLRITVPVRYRALIGQREIHASTRTTHLANARAIAARLLEKWYASLEEFRQVDKEKIRGNAPLLTGAGKISLALFCDSFGVGVETVIQHLLADNVPLYALVSNQRGFLIDDFSTLERDPDTHGFVLNNIAYDGAEAAVNGYMQLYQPQFALVELLNGREVEVTAFRANNGNPLSLWLLDLPGVTLNASSLFINNVQAEKLRSAWDKALTKSEPTFSALPCAPVGVTPAIPVASIINPYCNPTYASMTVSALLEAFLVYKNTGDIKLASEGKIRSRIEHFVEIMGDLTLGELNRDVVKDYITKMQNMPGNLYLMRRKYKISDTQKLIEIALADGQPVMSRDAIGRHIESLGSMLKWAKSERYLFDNPAENVLAQRRVMVREQDRRDLFTDDELEQIFSADWFKKGAGTPNQYGRYTSFRPFHYWLPLLALYVGGRINELCQLYLTDIREDKNGVAYIDFNLDAPDKVMDEEVQAGGDKSLKTVNAIRQVPIHPRLIELGLLEYVDALKAAGYDRLFPELKHNKIKGYRAAASKWFNEKYFGQTLGFPRDGKKTFHSLRHTFINAVDAFESNERMIAQLVGHVRGSTTAMTTYRKDADVGEQYGVISLLQYSLPDIAQFDSQAGIKAVIDARRRHKS</sequence>
<dbReference type="GO" id="GO:0003677">
    <property type="term" value="F:DNA binding"/>
    <property type="evidence" value="ECO:0007669"/>
    <property type="project" value="UniProtKB-KW"/>
</dbReference>
<keyword evidence="3" id="KW-0238">DNA-binding</keyword>
<evidence type="ECO:0000259" key="5">
    <source>
        <dbReference type="PROSITE" id="PS51898"/>
    </source>
</evidence>
<evidence type="ECO:0000256" key="1">
    <source>
        <dbReference type="ARBA" id="ARBA00008857"/>
    </source>
</evidence>
<dbReference type="EMBL" id="LJEX02000100">
    <property type="protein sequence ID" value="OCO84166.1"/>
    <property type="molecule type" value="Genomic_DNA"/>
</dbReference>
<dbReference type="PANTHER" id="PTHR30349">
    <property type="entry name" value="PHAGE INTEGRASE-RELATED"/>
    <property type="match status" value="1"/>
</dbReference>
<dbReference type="InterPro" id="IPR013762">
    <property type="entry name" value="Integrase-like_cat_sf"/>
</dbReference>
<name>A0A2F0PJ85_SERMA</name>
<dbReference type="RefSeq" id="WP_055316666.1">
    <property type="nucleotide sequence ID" value="NZ_LJEV02000090.1"/>
</dbReference>
<evidence type="ECO:0000256" key="2">
    <source>
        <dbReference type="ARBA" id="ARBA00022908"/>
    </source>
</evidence>
<proteinExistence type="inferred from homology"/>
<feature type="domain" description="Tyr recombinase" evidence="5">
    <location>
        <begin position="397"/>
        <end position="620"/>
    </location>
</feature>
<dbReference type="InterPro" id="IPR002104">
    <property type="entry name" value="Integrase_catalytic"/>
</dbReference>
<dbReference type="PROSITE" id="PS51898">
    <property type="entry name" value="TYR_RECOMBINASE"/>
    <property type="match status" value="1"/>
</dbReference>
<dbReference type="GO" id="GO:0015074">
    <property type="term" value="P:DNA integration"/>
    <property type="evidence" value="ECO:0007669"/>
    <property type="project" value="UniProtKB-KW"/>
</dbReference>
<reference evidence="7" key="1">
    <citation type="submission" date="2016-04" db="EMBL/GenBank/DDBJ databases">
        <authorList>
            <person name="Osei Sekyere J."/>
            <person name="Sivertsen A."/>
            <person name="Pedersen A.T."/>
            <person name="Sundsfjord A."/>
        </authorList>
    </citation>
    <scope>NUCLEOTIDE SEQUENCE [LARGE SCALE GENOMIC DNA]</scope>
    <source>
        <strain evidence="7">945174350</strain>
    </source>
</reference>
<dbReference type="Gene3D" id="1.10.150.130">
    <property type="match status" value="1"/>
</dbReference>
<dbReference type="CDD" id="cd01184">
    <property type="entry name" value="INT_C_like_1"/>
    <property type="match status" value="1"/>
</dbReference>
<organism evidence="6 7">
    <name type="scientific">Serratia marcescens</name>
    <dbReference type="NCBI Taxonomy" id="615"/>
    <lineage>
        <taxon>Bacteria</taxon>
        <taxon>Pseudomonadati</taxon>
        <taxon>Pseudomonadota</taxon>
        <taxon>Gammaproteobacteria</taxon>
        <taxon>Enterobacterales</taxon>
        <taxon>Yersiniaceae</taxon>
        <taxon>Serratia</taxon>
    </lineage>
</organism>
<accession>A0A2F0PJ85</accession>
<dbReference type="InterPro" id="IPR046668">
    <property type="entry name" value="DUF6538"/>
</dbReference>
<dbReference type="GO" id="GO:0006310">
    <property type="term" value="P:DNA recombination"/>
    <property type="evidence" value="ECO:0007669"/>
    <property type="project" value="UniProtKB-KW"/>
</dbReference>
<dbReference type="SUPFAM" id="SSF56349">
    <property type="entry name" value="DNA breaking-rejoining enzymes"/>
    <property type="match status" value="1"/>
</dbReference>
<evidence type="ECO:0000256" key="4">
    <source>
        <dbReference type="ARBA" id="ARBA00023172"/>
    </source>
</evidence>
<comment type="caution">
    <text evidence="6">The sequence shown here is derived from an EMBL/GenBank/DDBJ whole genome shotgun (WGS) entry which is preliminary data.</text>
</comment>
<dbReference type="Gene3D" id="1.10.443.10">
    <property type="entry name" value="Intergrase catalytic core"/>
    <property type="match status" value="1"/>
</dbReference>
<dbReference type="Proteomes" id="UP000050489">
    <property type="component" value="Unassembled WGS sequence"/>
</dbReference>
<evidence type="ECO:0000313" key="7">
    <source>
        <dbReference type="Proteomes" id="UP000050489"/>
    </source>
</evidence>
<dbReference type="InterPro" id="IPR050090">
    <property type="entry name" value="Tyrosine_recombinase_XerCD"/>
</dbReference>
<keyword evidence="4" id="KW-0233">DNA recombination</keyword>
<dbReference type="InterPro" id="IPR010998">
    <property type="entry name" value="Integrase_recombinase_N"/>
</dbReference>
<evidence type="ECO:0000256" key="3">
    <source>
        <dbReference type="ARBA" id="ARBA00023125"/>
    </source>
</evidence>
<comment type="similarity">
    <text evidence="1">Belongs to the 'phage' integrase family.</text>
</comment>
<gene>
    <name evidence="6" type="ORF">AN695_0218165</name>
</gene>
<dbReference type="InterPro" id="IPR011010">
    <property type="entry name" value="DNA_brk_join_enz"/>
</dbReference>
<dbReference type="Pfam" id="PF20172">
    <property type="entry name" value="DUF6538"/>
    <property type="match status" value="1"/>
</dbReference>
<dbReference type="PANTHER" id="PTHR30349:SF41">
    <property type="entry name" value="INTEGRASE_RECOMBINASE PROTEIN MJ0367-RELATED"/>
    <property type="match status" value="1"/>
</dbReference>
<keyword evidence="2" id="KW-0229">DNA integration</keyword>
<protein>
    <submittedName>
        <fullName evidence="6">Integrase</fullName>
    </submittedName>
</protein>
<dbReference type="AlphaFoldDB" id="A0A2F0PJ85"/>